<protein>
    <recommendedName>
        <fullName evidence="1">Endospore appendages core domain-containing protein</fullName>
    </recommendedName>
</protein>
<name>A0A1G9WH22_9BACL</name>
<dbReference type="Proteomes" id="UP000199544">
    <property type="component" value="Unassembled WGS sequence"/>
</dbReference>
<evidence type="ECO:0000259" key="1">
    <source>
        <dbReference type="Pfam" id="PF13157"/>
    </source>
</evidence>
<sequence>MSSKDDRNCNVGTHIIGGPETGAGTIFPISTGLTTIFEDQTNNHNKTLINIQNDVGAPIVVNINTRECGGPIVFTLNPGQRRVFQVEDFESLTVTVTATASGIILLSVQKTFCICCEEEEN</sequence>
<dbReference type="Pfam" id="PF13157">
    <property type="entry name" value="Enas"/>
    <property type="match status" value="1"/>
</dbReference>
<dbReference type="EMBL" id="FNHW01000001">
    <property type="protein sequence ID" value="SDM83862.1"/>
    <property type="molecule type" value="Genomic_DNA"/>
</dbReference>
<evidence type="ECO:0000313" key="2">
    <source>
        <dbReference type="EMBL" id="SDM83862.1"/>
    </source>
</evidence>
<evidence type="ECO:0000313" key="3">
    <source>
        <dbReference type="Proteomes" id="UP000199544"/>
    </source>
</evidence>
<gene>
    <name evidence="2" type="ORF">SAMN04488137_2175</name>
</gene>
<dbReference type="STRING" id="459525.SAMN04488137_2175"/>
<feature type="domain" description="Endospore appendages core" evidence="1">
    <location>
        <begin position="33"/>
        <end position="114"/>
    </location>
</feature>
<proteinExistence type="predicted"/>
<dbReference type="AlphaFoldDB" id="A0A1G9WH22"/>
<dbReference type="InterPro" id="IPR025055">
    <property type="entry name" value="Ena_core"/>
</dbReference>
<organism evidence="2 3">
    <name type="scientific">Fictibacillus solisalsi</name>
    <dbReference type="NCBI Taxonomy" id="459525"/>
    <lineage>
        <taxon>Bacteria</taxon>
        <taxon>Bacillati</taxon>
        <taxon>Bacillota</taxon>
        <taxon>Bacilli</taxon>
        <taxon>Bacillales</taxon>
        <taxon>Fictibacillaceae</taxon>
        <taxon>Fictibacillus</taxon>
    </lineage>
</organism>
<keyword evidence="3" id="KW-1185">Reference proteome</keyword>
<dbReference type="OrthoDB" id="2931877at2"/>
<dbReference type="RefSeq" id="WP_090234484.1">
    <property type="nucleotide sequence ID" value="NZ_FNHW01000001.1"/>
</dbReference>
<accession>A0A1G9WH22</accession>
<reference evidence="3" key="1">
    <citation type="submission" date="2016-10" db="EMBL/GenBank/DDBJ databases">
        <authorList>
            <person name="Varghese N."/>
            <person name="Submissions S."/>
        </authorList>
    </citation>
    <scope>NUCLEOTIDE SEQUENCE [LARGE SCALE GENOMIC DNA]</scope>
    <source>
        <strain evidence="3">CGMCC 1.6854</strain>
    </source>
</reference>